<dbReference type="Gene3D" id="1.50.40.10">
    <property type="entry name" value="Mitochondrial carrier domain"/>
    <property type="match status" value="2"/>
</dbReference>
<evidence type="ECO:0000256" key="3">
    <source>
        <dbReference type="ARBA" id="ARBA00022448"/>
    </source>
</evidence>
<accession>A0A367JBD7</accession>
<evidence type="ECO:0000256" key="4">
    <source>
        <dbReference type="ARBA" id="ARBA00022692"/>
    </source>
</evidence>
<evidence type="ECO:0000256" key="1">
    <source>
        <dbReference type="ARBA" id="ARBA00004141"/>
    </source>
</evidence>
<evidence type="ECO:0000256" key="6">
    <source>
        <dbReference type="ARBA" id="ARBA00022989"/>
    </source>
</evidence>
<reference evidence="10 11" key="1">
    <citation type="journal article" date="2018" name="G3 (Bethesda)">
        <title>Phylogenetic and Phylogenomic Definition of Rhizopus Species.</title>
        <authorList>
            <person name="Gryganskyi A.P."/>
            <person name="Golan J."/>
            <person name="Dolatabadi S."/>
            <person name="Mondo S."/>
            <person name="Robb S."/>
            <person name="Idnurm A."/>
            <person name="Muszewska A."/>
            <person name="Steczkiewicz K."/>
            <person name="Masonjones S."/>
            <person name="Liao H.L."/>
            <person name="Gajdeczka M.T."/>
            <person name="Anike F."/>
            <person name="Vuek A."/>
            <person name="Anishchenko I.M."/>
            <person name="Voigt K."/>
            <person name="de Hoog G.S."/>
            <person name="Smith M.E."/>
            <person name="Heitman J."/>
            <person name="Vilgalys R."/>
            <person name="Stajich J.E."/>
        </authorList>
    </citation>
    <scope>NUCLEOTIDE SEQUENCE [LARGE SCALE GENOMIC DNA]</scope>
    <source>
        <strain evidence="10 11">LSU 92-RS-03</strain>
    </source>
</reference>
<evidence type="ECO:0000313" key="11">
    <source>
        <dbReference type="Proteomes" id="UP000253551"/>
    </source>
</evidence>
<organism evidence="10 11">
    <name type="scientific">Rhizopus stolonifer</name>
    <name type="common">Rhizopus nigricans</name>
    <dbReference type="NCBI Taxonomy" id="4846"/>
    <lineage>
        <taxon>Eukaryota</taxon>
        <taxon>Fungi</taxon>
        <taxon>Fungi incertae sedis</taxon>
        <taxon>Mucoromycota</taxon>
        <taxon>Mucoromycotina</taxon>
        <taxon>Mucoromycetes</taxon>
        <taxon>Mucorales</taxon>
        <taxon>Mucorineae</taxon>
        <taxon>Rhizopodaceae</taxon>
        <taxon>Rhizopus</taxon>
    </lineage>
</organism>
<comment type="subcellular location">
    <subcellularLocation>
        <location evidence="1">Membrane</location>
        <topology evidence="1">Multi-pass membrane protein</topology>
    </subcellularLocation>
</comment>
<dbReference type="PROSITE" id="PS50920">
    <property type="entry name" value="SOLCAR"/>
    <property type="match status" value="3"/>
</dbReference>
<keyword evidence="5" id="KW-0677">Repeat</keyword>
<keyword evidence="4 8" id="KW-0812">Transmembrane</keyword>
<comment type="caution">
    <text evidence="10">The sequence shown here is derived from an EMBL/GenBank/DDBJ whole genome shotgun (WGS) entry which is preliminary data.</text>
</comment>
<dbReference type="SUPFAM" id="SSF103506">
    <property type="entry name" value="Mitochondrial carrier"/>
    <property type="match status" value="1"/>
</dbReference>
<feature type="repeat" description="Solcar" evidence="8">
    <location>
        <begin position="6"/>
        <end position="85"/>
    </location>
</feature>
<keyword evidence="7 8" id="KW-0472">Membrane</keyword>
<keyword evidence="3 9" id="KW-0813">Transport</keyword>
<evidence type="ECO:0000256" key="2">
    <source>
        <dbReference type="ARBA" id="ARBA00006375"/>
    </source>
</evidence>
<name>A0A367JBD7_RHIST</name>
<dbReference type="GO" id="GO:0016020">
    <property type="term" value="C:membrane"/>
    <property type="evidence" value="ECO:0007669"/>
    <property type="project" value="UniProtKB-SubCell"/>
</dbReference>
<dbReference type="OrthoDB" id="415315at2759"/>
<keyword evidence="11" id="KW-1185">Reference proteome</keyword>
<dbReference type="InterPro" id="IPR018108">
    <property type="entry name" value="MCP_transmembrane"/>
</dbReference>
<gene>
    <name evidence="10" type="ORF">CU098_006798</name>
</gene>
<evidence type="ECO:0000256" key="7">
    <source>
        <dbReference type="ARBA" id="ARBA00023136"/>
    </source>
</evidence>
<feature type="repeat" description="Solcar" evidence="8">
    <location>
        <begin position="221"/>
        <end position="316"/>
    </location>
</feature>
<dbReference type="Pfam" id="PF00153">
    <property type="entry name" value="Mito_carr"/>
    <property type="match status" value="3"/>
</dbReference>
<evidence type="ECO:0000313" key="10">
    <source>
        <dbReference type="EMBL" id="RCH87247.1"/>
    </source>
</evidence>
<dbReference type="Proteomes" id="UP000253551">
    <property type="component" value="Unassembled WGS sequence"/>
</dbReference>
<evidence type="ECO:0000256" key="9">
    <source>
        <dbReference type="RuleBase" id="RU000488"/>
    </source>
</evidence>
<feature type="repeat" description="Solcar" evidence="8">
    <location>
        <begin position="94"/>
        <end position="182"/>
    </location>
</feature>
<comment type="similarity">
    <text evidence="2 9">Belongs to the mitochondrial carrier (TC 2.A.29) family.</text>
</comment>
<keyword evidence="6" id="KW-1133">Transmembrane helix</keyword>
<evidence type="ECO:0000256" key="8">
    <source>
        <dbReference type="PROSITE-ProRule" id="PRU00282"/>
    </source>
</evidence>
<dbReference type="InterPro" id="IPR023395">
    <property type="entry name" value="MCP_dom_sf"/>
</dbReference>
<proteinExistence type="inferred from homology"/>
<sequence length="319" mass="35377">MASVPEQFKINFTSGAIGLSLSYACMHPLDTIKTRIQADNTGNWRKVIFSRATLHSLGKGFFVSALGAAGQGGARFSTYEYCKSRMLPKEKNALTIPVTALSAVLGDLASSVIKVPREVITAKLQIDHYKALNQKPNAAFVIRQTLMEEGPKGLFRGFWAIAARDSPFMIILLVSYENFKAFHHRSVREALEKTREYRMKQKGVVAGAAFEELEADIPTMRSVVYGGVSGFLAGYFTTPMDVLRTRMIAQESVQSVTVIEMAKSMISRSWSRTGASTVRKSIDTYNAFFAGAIPRSVWWFGICGIFFPSYETLKSLMNN</sequence>
<dbReference type="AlphaFoldDB" id="A0A367JBD7"/>
<evidence type="ECO:0000256" key="5">
    <source>
        <dbReference type="ARBA" id="ARBA00022737"/>
    </source>
</evidence>
<protein>
    <submittedName>
        <fullName evidence="10">Uncharacterized protein</fullName>
    </submittedName>
</protein>
<dbReference type="EMBL" id="PJQM01003758">
    <property type="protein sequence ID" value="RCH87247.1"/>
    <property type="molecule type" value="Genomic_DNA"/>
</dbReference>
<dbReference type="PANTHER" id="PTHR45667">
    <property type="entry name" value="S-ADENOSYLMETHIONINE MITOCHONDRIAL CARRIER PROTEIN"/>
    <property type="match status" value="1"/>
</dbReference>